<dbReference type="Proteomes" id="UP001501081">
    <property type="component" value="Unassembled WGS sequence"/>
</dbReference>
<feature type="domain" description="GH16" evidence="2">
    <location>
        <begin position="5"/>
        <end position="260"/>
    </location>
</feature>
<dbReference type="SUPFAM" id="SSF49899">
    <property type="entry name" value="Concanavalin A-like lectins/glucanases"/>
    <property type="match status" value="1"/>
</dbReference>
<name>A0ABP7NMX4_9SPHI</name>
<organism evidence="3 4">
    <name type="scientific">Pedobacter ginsengiterrae</name>
    <dbReference type="NCBI Taxonomy" id="871696"/>
    <lineage>
        <taxon>Bacteria</taxon>
        <taxon>Pseudomonadati</taxon>
        <taxon>Bacteroidota</taxon>
        <taxon>Sphingobacteriia</taxon>
        <taxon>Sphingobacteriales</taxon>
        <taxon>Sphingobacteriaceae</taxon>
        <taxon>Pedobacter</taxon>
    </lineage>
</organism>
<dbReference type="PANTHER" id="PTHR10963:SF55">
    <property type="entry name" value="GLYCOSIDE HYDROLASE FAMILY 16 PROTEIN"/>
    <property type="match status" value="1"/>
</dbReference>
<evidence type="ECO:0000313" key="4">
    <source>
        <dbReference type="Proteomes" id="UP001501081"/>
    </source>
</evidence>
<dbReference type="InterPro" id="IPR050546">
    <property type="entry name" value="Glycosyl_Hydrlase_16"/>
</dbReference>
<gene>
    <name evidence="3" type="ORF">GCM10022246_01250</name>
</gene>
<comment type="similarity">
    <text evidence="1">Belongs to the glycosyl hydrolase 16 family.</text>
</comment>
<evidence type="ECO:0000256" key="1">
    <source>
        <dbReference type="ARBA" id="ARBA00006865"/>
    </source>
</evidence>
<dbReference type="PROSITE" id="PS51762">
    <property type="entry name" value="GH16_2"/>
    <property type="match status" value="1"/>
</dbReference>
<dbReference type="Pfam" id="PF00722">
    <property type="entry name" value="Glyco_hydro_16"/>
    <property type="match status" value="1"/>
</dbReference>
<keyword evidence="3" id="KW-0378">Hydrolase</keyword>
<sequence>MAQSSSAAVINVPMKGVKDKNQKKDWKLIFSDHFSLSGKFDESKWSFSPRGNPAWAKFLTPSADYVFQKGGKLILRMDDQSISDDKIPYHSGGIQSSEKFNLTYGKVEVRAKFNKGKGSWPAIWMMPENPLYGNWPGSGEIDIMEHVNQENVVHQTIHNGYVTDAQGGSSATHKAAYKEREYNTYSVSWTQDSIAFYVNSVHQYTYKRDADGGSKQWPFDKPFYLILNQSGGAGWPGSVDKADLPFVMEVDWVRVYRAAD</sequence>
<dbReference type="InterPro" id="IPR013320">
    <property type="entry name" value="ConA-like_dom_sf"/>
</dbReference>
<dbReference type="CDD" id="cd08023">
    <property type="entry name" value="GH16_laminarinase_like"/>
    <property type="match status" value="1"/>
</dbReference>
<evidence type="ECO:0000259" key="2">
    <source>
        <dbReference type="PROSITE" id="PS51762"/>
    </source>
</evidence>
<keyword evidence="4" id="KW-1185">Reference proteome</keyword>
<dbReference type="EMBL" id="BAABAK010000001">
    <property type="protein sequence ID" value="GAA3950500.1"/>
    <property type="molecule type" value="Genomic_DNA"/>
</dbReference>
<evidence type="ECO:0000313" key="3">
    <source>
        <dbReference type="EMBL" id="GAA3950500.1"/>
    </source>
</evidence>
<proteinExistence type="inferred from homology"/>
<dbReference type="GO" id="GO:0016787">
    <property type="term" value="F:hydrolase activity"/>
    <property type="evidence" value="ECO:0007669"/>
    <property type="project" value="UniProtKB-KW"/>
</dbReference>
<comment type="caution">
    <text evidence="3">The sequence shown here is derived from an EMBL/GenBank/DDBJ whole genome shotgun (WGS) entry which is preliminary data.</text>
</comment>
<dbReference type="InterPro" id="IPR000757">
    <property type="entry name" value="Beta-glucanase-like"/>
</dbReference>
<dbReference type="PANTHER" id="PTHR10963">
    <property type="entry name" value="GLYCOSYL HYDROLASE-RELATED"/>
    <property type="match status" value="1"/>
</dbReference>
<protein>
    <submittedName>
        <fullName evidence="3">Glycoside hydrolase family 16 protein</fullName>
    </submittedName>
</protein>
<dbReference type="Gene3D" id="2.60.120.200">
    <property type="match status" value="1"/>
</dbReference>
<reference evidence="4" key="1">
    <citation type="journal article" date="2019" name="Int. J. Syst. Evol. Microbiol.">
        <title>The Global Catalogue of Microorganisms (GCM) 10K type strain sequencing project: providing services to taxonomists for standard genome sequencing and annotation.</title>
        <authorList>
            <consortium name="The Broad Institute Genomics Platform"/>
            <consortium name="The Broad Institute Genome Sequencing Center for Infectious Disease"/>
            <person name="Wu L."/>
            <person name="Ma J."/>
        </authorList>
    </citation>
    <scope>NUCLEOTIDE SEQUENCE [LARGE SCALE GENOMIC DNA]</scope>
    <source>
        <strain evidence="4">JCM 17338</strain>
    </source>
</reference>
<accession>A0ABP7NMX4</accession>